<dbReference type="CDD" id="cd18095">
    <property type="entry name" value="SpoU-like_rRNA-MTase"/>
    <property type="match status" value="1"/>
</dbReference>
<feature type="domain" description="RNA 2-O ribose methyltransferase substrate binding" evidence="4">
    <location>
        <begin position="45"/>
        <end position="121"/>
    </location>
</feature>
<dbReference type="InterPro" id="IPR029064">
    <property type="entry name" value="Ribosomal_eL30-like_sf"/>
</dbReference>
<name>C4Z380_LACE2</name>
<evidence type="ECO:0000313" key="6">
    <source>
        <dbReference type="Proteomes" id="UP000001476"/>
    </source>
</evidence>
<organism evidence="5 6">
    <name type="scientific">Lachnospira eligens (strain ATCC 27750 / DSM 3376 / VPI C15-48 / C15-B4)</name>
    <name type="common">Eubacterium eligens</name>
    <dbReference type="NCBI Taxonomy" id="515620"/>
    <lineage>
        <taxon>Bacteria</taxon>
        <taxon>Bacillati</taxon>
        <taxon>Bacillota</taxon>
        <taxon>Clostridia</taxon>
        <taxon>Lachnospirales</taxon>
        <taxon>Lachnospiraceae</taxon>
        <taxon>Lachnospira</taxon>
    </lineage>
</organism>
<dbReference type="InterPro" id="IPR051259">
    <property type="entry name" value="rRNA_Methyltransferase"/>
</dbReference>
<keyword evidence="3 5" id="KW-0808">Transferase</keyword>
<dbReference type="InterPro" id="IPR029028">
    <property type="entry name" value="Alpha/beta_knot_MTases"/>
</dbReference>
<dbReference type="Proteomes" id="UP000001476">
    <property type="component" value="Chromosome"/>
</dbReference>
<dbReference type="PANTHER" id="PTHR43191:SF2">
    <property type="entry name" value="RRNA METHYLTRANSFERASE 3, MITOCHONDRIAL"/>
    <property type="match status" value="1"/>
</dbReference>
<protein>
    <submittedName>
        <fullName evidence="5">RNA methyltransferase, TrmH family</fullName>
    </submittedName>
</protein>
<dbReference type="PANTHER" id="PTHR43191">
    <property type="entry name" value="RRNA METHYLTRANSFERASE 3"/>
    <property type="match status" value="1"/>
</dbReference>
<dbReference type="AlphaFoldDB" id="C4Z380"/>
<evidence type="ECO:0000313" key="5">
    <source>
        <dbReference type="EMBL" id="ACR72670.1"/>
    </source>
</evidence>
<dbReference type="InterPro" id="IPR053888">
    <property type="entry name" value="MRM3-like_sub_bind"/>
</dbReference>
<dbReference type="GO" id="GO:0003723">
    <property type="term" value="F:RNA binding"/>
    <property type="evidence" value="ECO:0007669"/>
    <property type="project" value="InterPro"/>
</dbReference>
<dbReference type="GO" id="GO:0032259">
    <property type="term" value="P:methylation"/>
    <property type="evidence" value="ECO:0007669"/>
    <property type="project" value="UniProtKB-KW"/>
</dbReference>
<dbReference type="Gene3D" id="3.30.1330.30">
    <property type="match status" value="1"/>
</dbReference>
<dbReference type="SUPFAM" id="SSF55315">
    <property type="entry name" value="L30e-like"/>
    <property type="match status" value="1"/>
</dbReference>
<dbReference type="EMBL" id="CP001104">
    <property type="protein sequence ID" value="ACR72670.1"/>
    <property type="molecule type" value="Genomic_DNA"/>
</dbReference>
<dbReference type="GO" id="GO:0006396">
    <property type="term" value="P:RNA processing"/>
    <property type="evidence" value="ECO:0007669"/>
    <property type="project" value="InterPro"/>
</dbReference>
<dbReference type="KEGG" id="eel:EUBELI_01679"/>
<keyword evidence="2 5" id="KW-0489">Methyltransferase</keyword>
<accession>C4Z380</accession>
<gene>
    <name evidence="5" type="ordered locus">EUBELI_01679</name>
</gene>
<evidence type="ECO:0000259" key="4">
    <source>
        <dbReference type="SMART" id="SM00967"/>
    </source>
</evidence>
<evidence type="ECO:0000256" key="3">
    <source>
        <dbReference type="ARBA" id="ARBA00022679"/>
    </source>
</evidence>
<dbReference type="GO" id="GO:0008173">
    <property type="term" value="F:RNA methyltransferase activity"/>
    <property type="evidence" value="ECO:0007669"/>
    <property type="project" value="InterPro"/>
</dbReference>
<dbReference type="Pfam" id="PF22435">
    <property type="entry name" value="MRM3-like_sub_bind"/>
    <property type="match status" value="1"/>
</dbReference>
<dbReference type="Pfam" id="PF00588">
    <property type="entry name" value="SpoU_methylase"/>
    <property type="match status" value="1"/>
</dbReference>
<dbReference type="Gene3D" id="3.40.1280.10">
    <property type="match status" value="1"/>
</dbReference>
<dbReference type="InterPro" id="IPR013123">
    <property type="entry name" value="SpoU_subst-bd"/>
</dbReference>
<reference evidence="5 6" key="1">
    <citation type="journal article" date="2009" name="Proc. Natl. Acad. Sci. U.S.A.">
        <title>Characterizing a model human gut microbiota composed of members of its two dominant bacterial phyla.</title>
        <authorList>
            <person name="Mahowald M.A."/>
            <person name="Rey F.E."/>
            <person name="Seedorf H."/>
            <person name="Turnbaugh P.J."/>
            <person name="Fulton R.S."/>
            <person name="Wollam A."/>
            <person name="Shah N."/>
            <person name="Wang C."/>
            <person name="Magrini V."/>
            <person name="Wilson R.K."/>
            <person name="Cantarel B.L."/>
            <person name="Coutinho P.M."/>
            <person name="Henrissat B."/>
            <person name="Crock L.W."/>
            <person name="Russell A."/>
            <person name="Verberkmoes N.C."/>
            <person name="Hettich R.L."/>
            <person name="Gordon J.I."/>
        </authorList>
    </citation>
    <scope>NUCLEOTIDE SEQUENCE [LARGE SCALE GENOMIC DNA]</scope>
    <source>
        <strain evidence="6">ATCC 27750 / DSM 3376 / VPI C15-48 / C15-B4</strain>
    </source>
</reference>
<dbReference type="InterPro" id="IPR001537">
    <property type="entry name" value="SpoU_MeTrfase"/>
</dbReference>
<dbReference type="SUPFAM" id="SSF75217">
    <property type="entry name" value="alpha/beta knot"/>
    <property type="match status" value="1"/>
</dbReference>
<dbReference type="GO" id="GO:0005737">
    <property type="term" value="C:cytoplasm"/>
    <property type="evidence" value="ECO:0007669"/>
    <property type="project" value="UniProtKB-ARBA"/>
</dbReference>
<dbReference type="HOGENOM" id="CLU_021322_3_2_9"/>
<sequence>MHYFLSNAWQKGNLIMITSTSSSQVKHVISLLSKARERKKNKEYVVEGVRMVSEVPADLLVKIYMSERFHSNNPEYVHELVKKQGISSDSIEIVADNVFDRMSQTQTPQGIMAVVRMKDSSISDMLTDNPLLILVENLQDPGNLGTILRMGEGAGVTGVIMSSNTVDIYNPKTIRSTMGSIFRVPFVYVQDFSDAVSQCKNAGIKVYAAHLDGKNTYLGEDYREGTAFLIGNEGNGLTEDITKQADTLIRIPMQGEVESLNAAIACTILTYEAVRQRSV</sequence>
<keyword evidence="6" id="KW-1185">Reference proteome</keyword>
<proteinExistence type="inferred from homology"/>
<dbReference type="InterPro" id="IPR029026">
    <property type="entry name" value="tRNA_m1G_MTases_N"/>
</dbReference>
<dbReference type="eggNOG" id="COG0566">
    <property type="taxonomic scope" value="Bacteria"/>
</dbReference>
<comment type="similarity">
    <text evidence="1">Belongs to the class IV-like SAM-binding methyltransferase superfamily. RNA methyltransferase TrmH family.</text>
</comment>
<dbReference type="STRING" id="515620.EUBELI_01679"/>
<evidence type="ECO:0000256" key="1">
    <source>
        <dbReference type="ARBA" id="ARBA00007228"/>
    </source>
</evidence>
<evidence type="ECO:0000256" key="2">
    <source>
        <dbReference type="ARBA" id="ARBA00022603"/>
    </source>
</evidence>
<dbReference type="SMART" id="SM00967">
    <property type="entry name" value="SpoU_sub_bind"/>
    <property type="match status" value="1"/>
</dbReference>